<feature type="domain" description="Guanylate cyclase" evidence="7">
    <location>
        <begin position="522"/>
        <end position="656"/>
    </location>
</feature>
<evidence type="ECO:0000313" key="9">
    <source>
        <dbReference type="EMBL" id="CAE7249098.1"/>
    </source>
</evidence>
<feature type="compositionally biased region" description="Basic and acidic residues" evidence="6">
    <location>
        <begin position="299"/>
        <end position="319"/>
    </location>
</feature>
<dbReference type="SUPFAM" id="SSF55073">
    <property type="entry name" value="Nucleotide cyclase"/>
    <property type="match status" value="1"/>
</dbReference>
<dbReference type="OrthoDB" id="442569at2759"/>
<evidence type="ECO:0000256" key="6">
    <source>
        <dbReference type="SAM" id="MobiDB-lite"/>
    </source>
</evidence>
<dbReference type="Gene3D" id="3.30.70.1230">
    <property type="entry name" value="Nucleotide cyclase"/>
    <property type="match status" value="1"/>
</dbReference>
<dbReference type="InterPro" id="IPR049899">
    <property type="entry name" value="Znf_C2HC_C3H"/>
</dbReference>
<feature type="region of interest" description="Disordered" evidence="6">
    <location>
        <begin position="1"/>
        <end position="94"/>
    </location>
</feature>
<accession>A0A812LMJ4</accession>
<feature type="region of interest" description="Disordered" evidence="6">
    <location>
        <begin position="108"/>
        <end position="249"/>
    </location>
</feature>
<dbReference type="AlphaFoldDB" id="A0A812LMJ4"/>
<dbReference type="EMBL" id="CAJNJA010009653">
    <property type="protein sequence ID" value="CAE7249098.1"/>
    <property type="molecule type" value="Genomic_DNA"/>
</dbReference>
<dbReference type="Pfam" id="PF00211">
    <property type="entry name" value="Guanylate_cyc"/>
    <property type="match status" value="1"/>
</dbReference>
<dbReference type="Pfam" id="PF13913">
    <property type="entry name" value="zf-C2HC_2"/>
    <property type="match status" value="1"/>
</dbReference>
<evidence type="ECO:0000256" key="5">
    <source>
        <dbReference type="PROSITE-ProRule" id="PRU01371"/>
    </source>
</evidence>
<dbReference type="PROSITE" id="PS50125">
    <property type="entry name" value="GUANYLATE_CYCLASE_2"/>
    <property type="match status" value="1"/>
</dbReference>
<keyword evidence="10" id="KW-1185">Reference proteome</keyword>
<keyword evidence="2" id="KW-0677">Repeat</keyword>
<dbReference type="CDD" id="cd07302">
    <property type="entry name" value="CHD"/>
    <property type="match status" value="1"/>
</dbReference>
<keyword evidence="1" id="KW-0479">Metal-binding</keyword>
<dbReference type="InterPro" id="IPR001054">
    <property type="entry name" value="A/G_cyclase"/>
</dbReference>
<name>A0A812LMJ4_9DINO</name>
<gene>
    <name evidence="9" type="primary">Npr1</name>
    <name evidence="9" type="ORF">SNEC2469_LOCUS5044</name>
</gene>
<sequence length="718" mass="77247">MPADVADNGGKMLQRFEQRARVNRISTEEATGAVSADRPDSNPPSQGFSVEPRARGVSAPRRPKAKAAPEPRPPSTNSRPPSGASEGSGCPRCGRALQGRALVMHLKTCGVPSRSRGDPFAKPDPAQSSQSTPTRGYRATGAGSGDRTGKAQQPPPSPPIPTANRRNVPAQERPPSPPIPTHSRRTGPAQHAQQRPTSPPLPTASRQNGPVPAARPGSPALPGAGAQAMGSASLAMHEEAAPPDEPMAPCPHCGRTFRISALERHVGICQKVFQEKRKVFNAVKQAVPDEAAKAKKAHEKQEKMEKVAQGRKGPQDRPIKPGAQSDAITDARQHGPNGAQVREEPPSIWSFKEKAEKRDRHGMPGGSFRRFSAVSEIVERVSPLLCELLGYEPESLIGRIKDIPLPRNHGRISKAVMSVLVLMPAVVADAHAALFRRLREAPASKRAALVAGHISRCRDAVILDADGMPLSCRLLVHIHGDLSSKLVFERVRGKIAQCVPRGFGQFLRQPAAPHIIDCQEVACIMTDVANTTRFATSQPPRMMAELLHQVYVTANRVVQREAHPYVYIHEAVGDSLLLLCNAEFMARYPGRTASIAIYVAAEVQKAVDKMLSAFADGDHGMYLRTGIALGPLCAGVVDGRNFRVFGSTIHLSQRLESVCPRSRIACCKNFTAQLLDEVSSRDLHVVPAAVDLKGFGTVEYSVVNFLGCSLPGHQAKAV</sequence>
<evidence type="ECO:0000256" key="2">
    <source>
        <dbReference type="ARBA" id="ARBA00022737"/>
    </source>
</evidence>
<reference evidence="9" key="1">
    <citation type="submission" date="2021-02" db="EMBL/GenBank/DDBJ databases">
        <authorList>
            <person name="Dougan E. K."/>
            <person name="Rhodes N."/>
            <person name="Thang M."/>
            <person name="Chan C."/>
        </authorList>
    </citation>
    <scope>NUCLEOTIDE SEQUENCE</scope>
</reference>
<dbReference type="PROSITE" id="PS52027">
    <property type="entry name" value="ZF_C2HC_C3H"/>
    <property type="match status" value="1"/>
</dbReference>
<dbReference type="GO" id="GO:0009190">
    <property type="term" value="P:cyclic nucleotide biosynthetic process"/>
    <property type="evidence" value="ECO:0007669"/>
    <property type="project" value="InterPro"/>
</dbReference>
<dbReference type="InterPro" id="IPR026319">
    <property type="entry name" value="ZC2HC1A/B-like"/>
</dbReference>
<feature type="region of interest" description="Disordered" evidence="6">
    <location>
        <begin position="291"/>
        <end position="346"/>
    </location>
</feature>
<organism evidence="9 10">
    <name type="scientific">Symbiodinium necroappetens</name>
    <dbReference type="NCBI Taxonomy" id="1628268"/>
    <lineage>
        <taxon>Eukaryota</taxon>
        <taxon>Sar</taxon>
        <taxon>Alveolata</taxon>
        <taxon>Dinophyceae</taxon>
        <taxon>Suessiales</taxon>
        <taxon>Symbiodiniaceae</taxon>
        <taxon>Symbiodinium</taxon>
    </lineage>
</organism>
<evidence type="ECO:0000256" key="3">
    <source>
        <dbReference type="ARBA" id="ARBA00022771"/>
    </source>
</evidence>
<keyword evidence="4" id="KW-0862">Zinc</keyword>
<comment type="caution">
    <text evidence="9">The sequence shown here is derived from an EMBL/GenBank/DDBJ whole genome shotgun (WGS) entry which is preliminary data.</text>
</comment>
<keyword evidence="3 5" id="KW-0863">Zinc-finger</keyword>
<protein>
    <submittedName>
        <fullName evidence="9">Npr1 protein</fullName>
    </submittedName>
</protein>
<dbReference type="Proteomes" id="UP000601435">
    <property type="component" value="Unassembled WGS sequence"/>
</dbReference>
<dbReference type="GO" id="GO:0035556">
    <property type="term" value="P:intracellular signal transduction"/>
    <property type="evidence" value="ECO:0007669"/>
    <property type="project" value="InterPro"/>
</dbReference>
<evidence type="ECO:0000256" key="1">
    <source>
        <dbReference type="ARBA" id="ARBA00022723"/>
    </source>
</evidence>
<evidence type="ECO:0000313" key="10">
    <source>
        <dbReference type="Proteomes" id="UP000601435"/>
    </source>
</evidence>
<feature type="domain" description="C2HC/C3H-type" evidence="8">
    <location>
        <begin position="246"/>
        <end position="275"/>
    </location>
</feature>
<evidence type="ECO:0000259" key="8">
    <source>
        <dbReference type="PROSITE" id="PS52027"/>
    </source>
</evidence>
<proteinExistence type="predicted"/>
<dbReference type="GO" id="GO:0008270">
    <property type="term" value="F:zinc ion binding"/>
    <property type="evidence" value="ECO:0007669"/>
    <property type="project" value="UniProtKB-KW"/>
</dbReference>
<dbReference type="PANTHER" id="PTHR13555">
    <property type="entry name" value="C2H2 ZINC FINGER CGI-62-RELATED"/>
    <property type="match status" value="1"/>
</dbReference>
<evidence type="ECO:0000259" key="7">
    <source>
        <dbReference type="PROSITE" id="PS50125"/>
    </source>
</evidence>
<evidence type="ECO:0000256" key="4">
    <source>
        <dbReference type="ARBA" id="ARBA00022833"/>
    </source>
</evidence>
<dbReference type="PANTHER" id="PTHR13555:SF36">
    <property type="entry name" value="ZINC FINGER C2HC DOMAIN-CONTAINING PROTEIN 1B"/>
    <property type="match status" value="1"/>
</dbReference>
<dbReference type="InterPro" id="IPR029787">
    <property type="entry name" value="Nucleotide_cyclase"/>
</dbReference>